<comment type="caution">
    <text evidence="1">The sequence shown here is derived from an EMBL/GenBank/DDBJ whole genome shotgun (WGS) entry which is preliminary data.</text>
</comment>
<sequence length="88" mass="10192">MEVRTFSKIPVVSRIFPAANVMRATMFSELLYTSDLIWPLKKLSRLDRPGDQRSQCTKPPQPGRPIWSCWLNRASKELRTSRAVVDRC</sequence>
<evidence type="ECO:0000313" key="2">
    <source>
        <dbReference type="Proteomes" id="UP000887013"/>
    </source>
</evidence>
<organism evidence="1 2">
    <name type="scientific">Nephila pilipes</name>
    <name type="common">Giant wood spider</name>
    <name type="synonym">Nephila maculata</name>
    <dbReference type="NCBI Taxonomy" id="299642"/>
    <lineage>
        <taxon>Eukaryota</taxon>
        <taxon>Metazoa</taxon>
        <taxon>Ecdysozoa</taxon>
        <taxon>Arthropoda</taxon>
        <taxon>Chelicerata</taxon>
        <taxon>Arachnida</taxon>
        <taxon>Araneae</taxon>
        <taxon>Araneomorphae</taxon>
        <taxon>Entelegynae</taxon>
        <taxon>Araneoidea</taxon>
        <taxon>Nephilidae</taxon>
        <taxon>Nephila</taxon>
    </lineage>
</organism>
<dbReference type="AlphaFoldDB" id="A0A8X6TKQ9"/>
<reference evidence="1" key="1">
    <citation type="submission" date="2020-08" db="EMBL/GenBank/DDBJ databases">
        <title>Multicomponent nature underlies the extraordinary mechanical properties of spider dragline silk.</title>
        <authorList>
            <person name="Kono N."/>
            <person name="Nakamura H."/>
            <person name="Mori M."/>
            <person name="Yoshida Y."/>
            <person name="Ohtoshi R."/>
            <person name="Malay A.D."/>
            <person name="Moran D.A.P."/>
            <person name="Tomita M."/>
            <person name="Numata K."/>
            <person name="Arakawa K."/>
        </authorList>
    </citation>
    <scope>NUCLEOTIDE SEQUENCE</scope>
</reference>
<keyword evidence="2" id="KW-1185">Reference proteome</keyword>
<proteinExistence type="predicted"/>
<dbReference type="EMBL" id="BMAW01106681">
    <property type="protein sequence ID" value="GFT25571.1"/>
    <property type="molecule type" value="Genomic_DNA"/>
</dbReference>
<evidence type="ECO:0000313" key="1">
    <source>
        <dbReference type="EMBL" id="GFT25571.1"/>
    </source>
</evidence>
<accession>A0A8X6TKQ9</accession>
<gene>
    <name evidence="1" type="ORF">NPIL_60021</name>
</gene>
<name>A0A8X6TKQ9_NEPPI</name>
<dbReference type="Proteomes" id="UP000887013">
    <property type="component" value="Unassembled WGS sequence"/>
</dbReference>
<protein>
    <submittedName>
        <fullName evidence="1">Uncharacterized protein</fullName>
    </submittedName>
</protein>